<dbReference type="InterPro" id="IPR024078">
    <property type="entry name" value="LmbE-like_dom_sf"/>
</dbReference>
<evidence type="ECO:0000313" key="3">
    <source>
        <dbReference type="Proteomes" id="UP000471126"/>
    </source>
</evidence>
<proteinExistence type="predicted"/>
<name>A0A6P0GF72_9ACTN</name>
<sequence>MLRLTPAVDRPLRLALVGAHCDDVEIGCGGMLLDLAGRGALAGVDALVVASTPERERESRGSLAAFCAEVPHMVRFGNLPDGRLPGHWNAVKDLLQEFAASIAADVVLAPSPADAHQDHRLLGELVRTAFRDHLVLHYEIPKWDGDLGAGRPQSYWPLTAELLHRKYELLAEHYVSQRDHDWFREDTFGALARLRGMECRADYAEAFTCPALVLAVGRDA</sequence>
<dbReference type="GO" id="GO:0016137">
    <property type="term" value="P:glycoside metabolic process"/>
    <property type="evidence" value="ECO:0007669"/>
    <property type="project" value="UniProtKB-ARBA"/>
</dbReference>
<dbReference type="SUPFAM" id="SSF102588">
    <property type="entry name" value="LmbE-like"/>
    <property type="match status" value="1"/>
</dbReference>
<comment type="caution">
    <text evidence="2">The sequence shown here is derived from an EMBL/GenBank/DDBJ whole genome shotgun (WGS) entry which is preliminary data.</text>
</comment>
<dbReference type="InterPro" id="IPR003737">
    <property type="entry name" value="GlcNAc_PI_deacetylase-related"/>
</dbReference>
<accession>A0A6P0GF72</accession>
<dbReference type="Gene3D" id="3.40.50.10320">
    <property type="entry name" value="LmbE-like"/>
    <property type="match status" value="1"/>
</dbReference>
<protein>
    <submittedName>
        <fullName evidence="2">LmbE family protein</fullName>
    </submittedName>
</protein>
<keyword evidence="1" id="KW-0862">Zinc</keyword>
<reference evidence="2 3" key="1">
    <citation type="submission" date="2019-12" db="EMBL/GenBank/DDBJ databases">
        <title>WGS of CPCC 203550 I12A-02606.</title>
        <authorList>
            <person name="Jiang Z."/>
        </authorList>
    </citation>
    <scope>NUCLEOTIDE SEQUENCE [LARGE SCALE GENOMIC DNA]</scope>
    <source>
        <strain evidence="2 3">I12A-02606</strain>
    </source>
</reference>
<dbReference type="Pfam" id="PF02585">
    <property type="entry name" value="PIG-L"/>
    <property type="match status" value="1"/>
</dbReference>
<organism evidence="2 3">
    <name type="scientific">Geodermatophilus normandii</name>
    <dbReference type="NCBI Taxonomy" id="1137989"/>
    <lineage>
        <taxon>Bacteria</taxon>
        <taxon>Bacillati</taxon>
        <taxon>Actinomycetota</taxon>
        <taxon>Actinomycetes</taxon>
        <taxon>Geodermatophilales</taxon>
        <taxon>Geodermatophilaceae</taxon>
        <taxon>Geodermatophilus</taxon>
    </lineage>
</organism>
<gene>
    <name evidence="2" type="ORF">GCU54_07750</name>
</gene>
<dbReference type="Proteomes" id="UP000471126">
    <property type="component" value="Unassembled WGS sequence"/>
</dbReference>
<evidence type="ECO:0000313" key="2">
    <source>
        <dbReference type="EMBL" id="NEM05914.1"/>
    </source>
</evidence>
<dbReference type="EMBL" id="JAAGWE010000012">
    <property type="protein sequence ID" value="NEM05914.1"/>
    <property type="molecule type" value="Genomic_DNA"/>
</dbReference>
<evidence type="ECO:0000256" key="1">
    <source>
        <dbReference type="ARBA" id="ARBA00022833"/>
    </source>
</evidence>
<dbReference type="RefSeq" id="WP_163476071.1">
    <property type="nucleotide sequence ID" value="NZ_JAAGWE010000012.1"/>
</dbReference>
<dbReference type="AlphaFoldDB" id="A0A6P0GF72"/>